<feature type="signal peptide" evidence="2">
    <location>
        <begin position="1"/>
        <end position="24"/>
    </location>
</feature>
<keyword evidence="2" id="KW-0732">Signal</keyword>
<evidence type="ECO:0000313" key="4">
    <source>
        <dbReference type="EMBL" id="PID56775.1"/>
    </source>
</evidence>
<dbReference type="Pfam" id="PF13407">
    <property type="entry name" value="Peripla_BP_4"/>
    <property type="match status" value="1"/>
</dbReference>
<evidence type="ECO:0000256" key="2">
    <source>
        <dbReference type="SAM" id="SignalP"/>
    </source>
</evidence>
<sequence length="328" mass="35123">MKKGTIVFVACLACVFTLGTLAEAGYKIVNMPKNLGNPYFDACNKGAQEAAAELGDEVMYQAPSDADATKQIQMINALIAQKVDGIMVSANDPDALIPAAKKAMKMGIVVTSYDATIGEGGRNVFANPANSEGIGRGQLALAAELIDYKGEIAILSAAAGMPNQTTWIEWMNEEITKPEYKDITLVDTVYGDDDDTKSYQKMQSLMKSYPNLKAVISPTTVGLAAGARAIEDAGAIGKVVITGLGTPNQMRKFVKNGSCPAFLLWNPVDLGYLITYTTHKLIAGEIKGEPGETFTAGRLGEYTIPEDTVLLLGPPTKFTRENIDDFNF</sequence>
<dbReference type="PANTHER" id="PTHR30036:SF8">
    <property type="entry name" value="ABC-TYPE SUGAR TRANSPORT SYSTEM PERIPLASMIC COMPONENT-LIKE PROTEIN"/>
    <property type="match status" value="1"/>
</dbReference>
<comment type="caution">
    <text evidence="4">The sequence shown here is derived from an EMBL/GenBank/DDBJ whole genome shotgun (WGS) entry which is preliminary data.</text>
</comment>
<dbReference type="CDD" id="cd20000">
    <property type="entry name" value="PBP1_ABC_rhamnose"/>
    <property type="match status" value="1"/>
</dbReference>
<dbReference type="GO" id="GO:0030246">
    <property type="term" value="F:carbohydrate binding"/>
    <property type="evidence" value="ECO:0007669"/>
    <property type="project" value="TreeGrafter"/>
</dbReference>
<dbReference type="NCBIfam" id="TIGR02637">
    <property type="entry name" value="RhaS"/>
    <property type="match status" value="1"/>
</dbReference>
<dbReference type="EMBL" id="PDPS01000031">
    <property type="protein sequence ID" value="PID56775.1"/>
    <property type="molecule type" value="Genomic_DNA"/>
</dbReference>
<dbReference type="Proteomes" id="UP000229740">
    <property type="component" value="Unassembled WGS sequence"/>
</dbReference>
<dbReference type="InterPro" id="IPR028082">
    <property type="entry name" value="Peripla_BP_I"/>
</dbReference>
<dbReference type="PANTHER" id="PTHR30036">
    <property type="entry name" value="D-XYLOSE-BINDING PERIPLASMIC PROTEIN"/>
    <property type="match status" value="1"/>
</dbReference>
<comment type="subcellular location">
    <subcellularLocation>
        <location evidence="1">Cell envelope</location>
    </subcellularLocation>
</comment>
<dbReference type="InterPro" id="IPR050555">
    <property type="entry name" value="Bact_Solute-Bind_Prot2"/>
</dbReference>
<organism evidence="4 5">
    <name type="scientific">candidate division KSB3 bacterium</name>
    <dbReference type="NCBI Taxonomy" id="2044937"/>
    <lineage>
        <taxon>Bacteria</taxon>
        <taxon>candidate division KSB3</taxon>
    </lineage>
</organism>
<dbReference type="InterPro" id="IPR025997">
    <property type="entry name" value="SBP_2_dom"/>
</dbReference>
<name>A0A2G6E3X9_9BACT</name>
<evidence type="ECO:0000259" key="3">
    <source>
        <dbReference type="Pfam" id="PF13407"/>
    </source>
</evidence>
<dbReference type="InterPro" id="IPR013459">
    <property type="entry name" value="RhaS"/>
</dbReference>
<feature type="domain" description="Periplasmic binding protein" evidence="3">
    <location>
        <begin position="28"/>
        <end position="285"/>
    </location>
</feature>
<dbReference type="SUPFAM" id="SSF53822">
    <property type="entry name" value="Periplasmic binding protein-like I"/>
    <property type="match status" value="1"/>
</dbReference>
<accession>A0A2G6E3X9</accession>
<dbReference type="Gene3D" id="3.40.50.2300">
    <property type="match status" value="2"/>
</dbReference>
<dbReference type="AlphaFoldDB" id="A0A2G6E3X9"/>
<evidence type="ECO:0000256" key="1">
    <source>
        <dbReference type="ARBA" id="ARBA00004196"/>
    </source>
</evidence>
<dbReference type="GO" id="GO:0015762">
    <property type="term" value="P:rhamnose transmembrane transport"/>
    <property type="evidence" value="ECO:0007669"/>
    <property type="project" value="InterPro"/>
</dbReference>
<reference evidence="4 5" key="1">
    <citation type="submission" date="2017-10" db="EMBL/GenBank/DDBJ databases">
        <title>Novel microbial diversity and functional potential in the marine mammal oral microbiome.</title>
        <authorList>
            <person name="Dudek N.K."/>
            <person name="Sun C.L."/>
            <person name="Burstein D."/>
            <person name="Kantor R.S."/>
            <person name="Aliaga Goltsman D.S."/>
            <person name="Bik E.M."/>
            <person name="Thomas B.C."/>
            <person name="Banfield J.F."/>
            <person name="Relman D.A."/>
        </authorList>
    </citation>
    <scope>NUCLEOTIDE SEQUENCE [LARGE SCALE GENOMIC DNA]</scope>
    <source>
        <strain evidence="4">DOLZORAL124_49_17</strain>
    </source>
</reference>
<dbReference type="GO" id="GO:0030288">
    <property type="term" value="C:outer membrane-bounded periplasmic space"/>
    <property type="evidence" value="ECO:0007669"/>
    <property type="project" value="TreeGrafter"/>
</dbReference>
<evidence type="ECO:0000313" key="5">
    <source>
        <dbReference type="Proteomes" id="UP000229740"/>
    </source>
</evidence>
<protein>
    <submittedName>
        <fullName evidence="4">Rhamnose ABC transporter substrate-binding protein</fullName>
    </submittedName>
</protein>
<proteinExistence type="predicted"/>
<feature type="chain" id="PRO_5014616355" evidence="2">
    <location>
        <begin position="25"/>
        <end position="328"/>
    </location>
</feature>
<gene>
    <name evidence="4" type="primary">rhaS</name>
    <name evidence="4" type="ORF">CSB45_10060</name>
</gene>